<sequence length="523" mass="55788">MTVSTPTAASPTVAFEGIESPAAQAQPMTPPVQTKDGDDASLYGVLRVNSILYACVALVLLQPVQFGWSVSQLNLSTFNNEADCNARPVRPGTCLMFPGHTKGEWMWVVNTWIVGGMIGSLSSGQVSDRLGRKKAMMITAVLMIVGAVIMAASSTIPVFAVGRFVAGLASGASTAIPSGYINEISPPHLRNRLGTTFQVAVGVGIILVGCTYFFANTSSGWRYIGGFPIILGSAFLLGAMSFLIESPAWLLTKGRQEEAEHELARLFGEENVKVALSWLSSARDQSVELEHGENNQDETSSEGSIGEENPWKMLFSPDYRMQTLVAIVVALSQQLTGINAVFFYSSSFFKDAGLDDDRIGSIIVNIVNVLPTLFAGALSTRFGNRKMMIVGHGIMLAAAVGMTVALLVESAVVSIVFTAIYVAGFAVSLGPLVFVIISAVFPSSLRATGASICLFANWCGTLAVGIGYPYVADALEDLGFLPFIVLLAVFGLFMIKFLPETAGKTDDEILAIFRSKRKAKALE</sequence>
<evidence type="ECO:0000256" key="6">
    <source>
        <dbReference type="ARBA" id="ARBA00023136"/>
    </source>
</evidence>
<feature type="transmembrane region" description="Helical" evidence="16">
    <location>
        <begin position="135"/>
        <end position="154"/>
    </location>
</feature>
<dbReference type="GO" id="GO:0016020">
    <property type="term" value="C:membrane"/>
    <property type="evidence" value="ECO:0007669"/>
    <property type="project" value="UniProtKB-SubCell"/>
</dbReference>
<dbReference type="PROSITE" id="PS00216">
    <property type="entry name" value="SUGAR_TRANSPORT_1"/>
    <property type="match status" value="1"/>
</dbReference>
<evidence type="ECO:0000256" key="2">
    <source>
        <dbReference type="ARBA" id="ARBA00011738"/>
    </source>
</evidence>
<feature type="transmembrane region" description="Helical" evidence="16">
    <location>
        <begin position="478"/>
        <end position="498"/>
    </location>
</feature>
<feature type="transmembrane region" description="Helical" evidence="16">
    <location>
        <begin position="221"/>
        <end position="244"/>
    </location>
</feature>
<evidence type="ECO:0000256" key="11">
    <source>
        <dbReference type="ARBA" id="ARBA00044668"/>
    </source>
</evidence>
<dbReference type="InterPro" id="IPR045263">
    <property type="entry name" value="GLUT"/>
</dbReference>
<dbReference type="PRINTS" id="PR00171">
    <property type="entry name" value="SUGRTRNSPORT"/>
</dbReference>
<dbReference type="AlphaFoldDB" id="A0A8K1CT74"/>
<organism evidence="18 19">
    <name type="scientific">Pythium oligandrum</name>
    <name type="common">Mycoparasitic fungus</name>
    <dbReference type="NCBI Taxonomy" id="41045"/>
    <lineage>
        <taxon>Eukaryota</taxon>
        <taxon>Sar</taxon>
        <taxon>Stramenopiles</taxon>
        <taxon>Oomycota</taxon>
        <taxon>Peronosporomycetes</taxon>
        <taxon>Pythiales</taxon>
        <taxon>Pythiaceae</taxon>
        <taxon>Pythium</taxon>
    </lineage>
</organism>
<dbReference type="Proteomes" id="UP000794436">
    <property type="component" value="Unassembled WGS sequence"/>
</dbReference>
<evidence type="ECO:0000256" key="8">
    <source>
        <dbReference type="ARBA" id="ARBA00044648"/>
    </source>
</evidence>
<feature type="transmembrane region" description="Helical" evidence="16">
    <location>
        <begin position="452"/>
        <end position="472"/>
    </location>
</feature>
<keyword evidence="5 16" id="KW-1133">Transmembrane helix</keyword>
<evidence type="ECO:0000256" key="13">
    <source>
        <dbReference type="ARBA" id="ARBA00044780"/>
    </source>
</evidence>
<dbReference type="PANTHER" id="PTHR23503">
    <property type="entry name" value="SOLUTE CARRIER FAMILY 2"/>
    <property type="match status" value="1"/>
</dbReference>
<comment type="catalytic activity">
    <reaction evidence="12">
        <text>D-fructose(out) = D-fructose(in)</text>
        <dbReference type="Rhea" id="RHEA:60372"/>
        <dbReference type="ChEBI" id="CHEBI:37721"/>
    </reaction>
    <physiologicalReaction direction="left-to-right" evidence="12">
        <dbReference type="Rhea" id="RHEA:60373"/>
    </physiologicalReaction>
</comment>
<evidence type="ECO:0000256" key="10">
    <source>
        <dbReference type="ARBA" id="ARBA00044662"/>
    </source>
</evidence>
<protein>
    <recommendedName>
        <fullName evidence="13">Hexose transporter 1</fullName>
    </recommendedName>
</protein>
<keyword evidence="6 16" id="KW-0472">Membrane</keyword>
<evidence type="ECO:0000256" key="4">
    <source>
        <dbReference type="ARBA" id="ARBA00022692"/>
    </source>
</evidence>
<dbReference type="InterPro" id="IPR005828">
    <property type="entry name" value="MFS_sugar_transport-like"/>
</dbReference>
<accession>A0A8K1CT74</accession>
<dbReference type="OrthoDB" id="94354at2759"/>
<name>A0A8K1CT74_PYTOL</name>
<comment type="catalytic activity">
    <reaction evidence="10">
        <text>D-mannose(out) = D-mannose(in)</text>
        <dbReference type="Rhea" id="RHEA:78391"/>
        <dbReference type="ChEBI" id="CHEBI:4208"/>
    </reaction>
    <physiologicalReaction direction="left-to-right" evidence="10">
        <dbReference type="Rhea" id="RHEA:78392"/>
    </physiologicalReaction>
</comment>
<dbReference type="SUPFAM" id="SSF103473">
    <property type="entry name" value="MFS general substrate transporter"/>
    <property type="match status" value="1"/>
</dbReference>
<keyword evidence="4 16" id="KW-0812">Transmembrane</keyword>
<comment type="catalytic activity">
    <reaction evidence="8">
        <text>D-glucose(out) = D-glucose(in)</text>
        <dbReference type="Rhea" id="RHEA:60376"/>
        <dbReference type="ChEBI" id="CHEBI:4167"/>
    </reaction>
    <physiologicalReaction direction="left-to-right" evidence="8">
        <dbReference type="Rhea" id="RHEA:60377"/>
    </physiologicalReaction>
</comment>
<evidence type="ECO:0000256" key="12">
    <source>
        <dbReference type="ARBA" id="ARBA00044710"/>
    </source>
</evidence>
<comment type="catalytic activity">
    <reaction evidence="9">
        <text>D-xylose(out) = D-xylose(in)</text>
        <dbReference type="Rhea" id="RHEA:78427"/>
        <dbReference type="ChEBI" id="CHEBI:53455"/>
    </reaction>
    <physiologicalReaction direction="left-to-right" evidence="9">
        <dbReference type="Rhea" id="RHEA:78428"/>
    </physiologicalReaction>
</comment>
<comment type="caution">
    <text evidence="18">The sequence shown here is derived from an EMBL/GenBank/DDBJ whole genome shotgun (WGS) entry which is preliminary data.</text>
</comment>
<feature type="region of interest" description="Disordered" evidence="15">
    <location>
        <begin position="287"/>
        <end position="308"/>
    </location>
</feature>
<feature type="transmembrane region" description="Helical" evidence="16">
    <location>
        <begin position="323"/>
        <end position="344"/>
    </location>
</feature>
<dbReference type="NCBIfam" id="TIGR00879">
    <property type="entry name" value="SP"/>
    <property type="match status" value="1"/>
</dbReference>
<keyword evidence="19" id="KW-1185">Reference proteome</keyword>
<gene>
    <name evidence="18" type="ORF">Poli38472_007858</name>
</gene>
<keyword evidence="3 14" id="KW-0813">Transport</keyword>
<reference evidence="18" key="1">
    <citation type="submission" date="2019-03" db="EMBL/GenBank/DDBJ databases">
        <title>Long read genome sequence of the mycoparasitic Pythium oligandrum ATCC 38472 isolated from sugarbeet rhizosphere.</title>
        <authorList>
            <person name="Gaulin E."/>
        </authorList>
    </citation>
    <scope>NUCLEOTIDE SEQUENCE</scope>
    <source>
        <strain evidence="18">ATCC 38472_TT</strain>
    </source>
</reference>
<evidence type="ECO:0000313" key="19">
    <source>
        <dbReference type="Proteomes" id="UP000794436"/>
    </source>
</evidence>
<evidence type="ECO:0000256" key="3">
    <source>
        <dbReference type="ARBA" id="ARBA00022448"/>
    </source>
</evidence>
<evidence type="ECO:0000256" key="1">
    <source>
        <dbReference type="ARBA" id="ARBA00004141"/>
    </source>
</evidence>
<dbReference type="PROSITE" id="PS00217">
    <property type="entry name" value="SUGAR_TRANSPORT_2"/>
    <property type="match status" value="1"/>
</dbReference>
<dbReference type="PROSITE" id="PS50850">
    <property type="entry name" value="MFS"/>
    <property type="match status" value="1"/>
</dbReference>
<dbReference type="InterPro" id="IPR020846">
    <property type="entry name" value="MFS_dom"/>
</dbReference>
<feature type="transmembrane region" description="Helical" evidence="16">
    <location>
        <begin position="414"/>
        <end position="440"/>
    </location>
</feature>
<feature type="transmembrane region" description="Helical" evidence="16">
    <location>
        <begin position="389"/>
        <end position="408"/>
    </location>
</feature>
<feature type="transmembrane region" description="Helical" evidence="16">
    <location>
        <begin position="51"/>
        <end position="70"/>
    </location>
</feature>
<evidence type="ECO:0000256" key="15">
    <source>
        <dbReference type="SAM" id="MobiDB-lite"/>
    </source>
</evidence>
<comment type="subcellular location">
    <subcellularLocation>
        <location evidence="1">Membrane</location>
        <topology evidence="1">Multi-pass membrane protein</topology>
    </subcellularLocation>
</comment>
<dbReference type="InterPro" id="IPR036259">
    <property type="entry name" value="MFS_trans_sf"/>
</dbReference>
<evidence type="ECO:0000256" key="5">
    <source>
        <dbReference type="ARBA" id="ARBA00022989"/>
    </source>
</evidence>
<evidence type="ECO:0000256" key="14">
    <source>
        <dbReference type="RuleBase" id="RU003346"/>
    </source>
</evidence>
<comment type="subunit">
    <text evidence="2">Homodimer.</text>
</comment>
<evidence type="ECO:0000259" key="17">
    <source>
        <dbReference type="PROSITE" id="PS50850"/>
    </source>
</evidence>
<comment type="catalytic activity">
    <reaction evidence="7">
        <text>D-galactose(in) = D-galactose(out)</text>
        <dbReference type="Rhea" id="RHEA:34915"/>
        <dbReference type="ChEBI" id="CHEBI:4139"/>
    </reaction>
    <physiologicalReaction direction="right-to-left" evidence="7">
        <dbReference type="Rhea" id="RHEA:34917"/>
    </physiologicalReaction>
</comment>
<feature type="domain" description="Major facilitator superfamily (MFS) profile" evidence="17">
    <location>
        <begin position="42"/>
        <end position="502"/>
    </location>
</feature>
<evidence type="ECO:0000256" key="7">
    <source>
        <dbReference type="ARBA" id="ARBA00044637"/>
    </source>
</evidence>
<dbReference type="GO" id="GO:0015149">
    <property type="term" value="F:hexose transmembrane transporter activity"/>
    <property type="evidence" value="ECO:0007669"/>
    <property type="project" value="TreeGrafter"/>
</dbReference>
<dbReference type="InterPro" id="IPR005829">
    <property type="entry name" value="Sugar_transporter_CS"/>
</dbReference>
<evidence type="ECO:0000313" key="18">
    <source>
        <dbReference type="EMBL" id="TMW68186.1"/>
    </source>
</evidence>
<dbReference type="PANTHER" id="PTHR23503:SF8">
    <property type="entry name" value="FACILITATED GLUCOSE TRANSPORTER PROTEIN 1"/>
    <property type="match status" value="1"/>
</dbReference>
<feature type="transmembrane region" description="Helical" evidence="16">
    <location>
        <begin position="193"/>
        <end position="215"/>
    </location>
</feature>
<comment type="similarity">
    <text evidence="14">Belongs to the major facilitator superfamily. Sugar transporter (TC 2.A.1.1) family.</text>
</comment>
<proteinExistence type="inferred from homology"/>
<evidence type="ECO:0000256" key="16">
    <source>
        <dbReference type="SAM" id="Phobius"/>
    </source>
</evidence>
<dbReference type="InterPro" id="IPR003663">
    <property type="entry name" value="Sugar/inositol_transpt"/>
</dbReference>
<evidence type="ECO:0000256" key="9">
    <source>
        <dbReference type="ARBA" id="ARBA00044656"/>
    </source>
</evidence>
<comment type="catalytic activity">
    <reaction evidence="11">
        <text>D-glucosamine(out) = D-glucosamine(in)</text>
        <dbReference type="Rhea" id="RHEA:78423"/>
        <dbReference type="ChEBI" id="CHEBI:58723"/>
    </reaction>
    <physiologicalReaction direction="left-to-right" evidence="11">
        <dbReference type="Rhea" id="RHEA:78424"/>
    </physiologicalReaction>
</comment>
<dbReference type="Gene3D" id="1.20.1250.20">
    <property type="entry name" value="MFS general substrate transporter like domains"/>
    <property type="match status" value="1"/>
</dbReference>
<feature type="transmembrane region" description="Helical" evidence="16">
    <location>
        <begin position="359"/>
        <end position="377"/>
    </location>
</feature>
<dbReference type="Pfam" id="PF00083">
    <property type="entry name" value="Sugar_tr"/>
    <property type="match status" value="1"/>
</dbReference>
<feature type="transmembrane region" description="Helical" evidence="16">
    <location>
        <begin position="105"/>
        <end position="123"/>
    </location>
</feature>
<dbReference type="EMBL" id="SPLM01000003">
    <property type="protein sequence ID" value="TMW68186.1"/>
    <property type="molecule type" value="Genomic_DNA"/>
</dbReference>